<dbReference type="InterPro" id="IPR036249">
    <property type="entry name" value="Thioredoxin-like_sf"/>
</dbReference>
<evidence type="ECO:0000256" key="1">
    <source>
        <dbReference type="SAM" id="SignalP"/>
    </source>
</evidence>
<gene>
    <name evidence="3" type="ORF">THAOC_04066</name>
</gene>
<accession>K0TAZ0</accession>
<evidence type="ECO:0000313" key="4">
    <source>
        <dbReference type="Proteomes" id="UP000266841"/>
    </source>
</evidence>
<comment type="caution">
    <text evidence="3">The sequence shown here is derived from an EMBL/GenBank/DDBJ whole genome shotgun (WGS) entry which is preliminary data.</text>
</comment>
<organism evidence="3 4">
    <name type="scientific">Thalassiosira oceanica</name>
    <name type="common">Marine diatom</name>
    <dbReference type="NCBI Taxonomy" id="159749"/>
    <lineage>
        <taxon>Eukaryota</taxon>
        <taxon>Sar</taxon>
        <taxon>Stramenopiles</taxon>
        <taxon>Ochrophyta</taxon>
        <taxon>Bacillariophyta</taxon>
        <taxon>Coscinodiscophyceae</taxon>
        <taxon>Thalassiosirophycidae</taxon>
        <taxon>Thalassiosirales</taxon>
        <taxon>Thalassiosiraceae</taxon>
        <taxon>Thalassiosira</taxon>
    </lineage>
</organism>
<keyword evidence="4" id="KW-1185">Reference proteome</keyword>
<feature type="signal peptide" evidence="1">
    <location>
        <begin position="1"/>
        <end position="19"/>
    </location>
</feature>
<evidence type="ECO:0000313" key="3">
    <source>
        <dbReference type="EMBL" id="EJK74264.1"/>
    </source>
</evidence>
<protein>
    <recommendedName>
        <fullName evidence="2">GST N-terminal domain-containing protein</fullName>
    </recommendedName>
</protein>
<dbReference type="OMA" id="CERVWFA"/>
<dbReference type="Gene3D" id="3.40.30.10">
    <property type="entry name" value="Glutaredoxin"/>
    <property type="match status" value="1"/>
</dbReference>
<name>K0TAZ0_THAOC</name>
<reference evidence="3 4" key="1">
    <citation type="journal article" date="2012" name="Genome Biol.">
        <title>Genome and low-iron response of an oceanic diatom adapted to chronic iron limitation.</title>
        <authorList>
            <person name="Lommer M."/>
            <person name="Specht M."/>
            <person name="Roy A.S."/>
            <person name="Kraemer L."/>
            <person name="Andreson R."/>
            <person name="Gutowska M.A."/>
            <person name="Wolf J."/>
            <person name="Bergner S.V."/>
            <person name="Schilhabel M.B."/>
            <person name="Klostermeier U.C."/>
            <person name="Beiko R.G."/>
            <person name="Rosenstiel P."/>
            <person name="Hippler M."/>
            <person name="Laroche J."/>
        </authorList>
    </citation>
    <scope>NUCLEOTIDE SEQUENCE [LARGE SCALE GENOMIC DNA]</scope>
    <source>
        <strain evidence="3 4">CCMP1005</strain>
    </source>
</reference>
<dbReference type="EMBL" id="AGNL01003828">
    <property type="protein sequence ID" value="EJK74264.1"/>
    <property type="molecule type" value="Genomic_DNA"/>
</dbReference>
<dbReference type="AlphaFoldDB" id="K0TAZ0"/>
<dbReference type="Proteomes" id="UP000266841">
    <property type="component" value="Unassembled WGS sequence"/>
</dbReference>
<dbReference type="OrthoDB" id="4951845at2759"/>
<feature type="domain" description="GST N-terminal" evidence="2">
    <location>
        <begin position="67"/>
        <end position="102"/>
    </location>
</feature>
<dbReference type="Pfam" id="PF13409">
    <property type="entry name" value="GST_N_2"/>
    <property type="match status" value="1"/>
</dbReference>
<proteinExistence type="predicted"/>
<sequence>MKGFLTSVSFVVLVSVCEAFAAVSSPVSLSSDPPTWDALAKTVDDEVGDSGIDRKPLVTLFRDTNGWCPFCERVWVLLRAKGIPYDEQLVSLQNKPDWYKALV</sequence>
<dbReference type="CDD" id="cd00570">
    <property type="entry name" value="GST_N_family"/>
    <property type="match status" value="1"/>
</dbReference>
<keyword evidence="1" id="KW-0732">Signal</keyword>
<dbReference type="InterPro" id="IPR004045">
    <property type="entry name" value="Glutathione_S-Trfase_N"/>
</dbReference>
<dbReference type="SUPFAM" id="SSF52833">
    <property type="entry name" value="Thioredoxin-like"/>
    <property type="match status" value="1"/>
</dbReference>
<evidence type="ECO:0000259" key="2">
    <source>
        <dbReference type="Pfam" id="PF13409"/>
    </source>
</evidence>
<feature type="chain" id="PRO_5003837838" description="GST N-terminal domain-containing protein" evidence="1">
    <location>
        <begin position="20"/>
        <end position="103"/>
    </location>
</feature>
<feature type="non-terminal residue" evidence="3">
    <location>
        <position position="103"/>
    </location>
</feature>